<organism evidence="1 2">
    <name type="scientific">Hydrogenovibrio thermophilus</name>
    <dbReference type="NCBI Taxonomy" id="265883"/>
    <lineage>
        <taxon>Bacteria</taxon>
        <taxon>Pseudomonadati</taxon>
        <taxon>Pseudomonadota</taxon>
        <taxon>Gammaproteobacteria</taxon>
        <taxon>Thiotrichales</taxon>
        <taxon>Piscirickettsiaceae</taxon>
        <taxon>Hydrogenovibrio</taxon>
    </lineage>
</organism>
<dbReference type="AlphaFoldDB" id="A0A451G4C3"/>
<keyword evidence="2" id="KW-1185">Reference proteome</keyword>
<gene>
    <name evidence="1" type="ORF">EPV75_00820</name>
</gene>
<dbReference type="KEGG" id="htr:EPV75_00820"/>
<dbReference type="RefSeq" id="WP_128384153.1">
    <property type="nucleotide sequence ID" value="NZ_CP035033.1"/>
</dbReference>
<evidence type="ECO:0000313" key="2">
    <source>
        <dbReference type="Proteomes" id="UP000285478"/>
    </source>
</evidence>
<name>A0A451G4C3_9GAMM</name>
<accession>A0A451G4C3</accession>
<proteinExistence type="predicted"/>
<dbReference type="EMBL" id="CP035033">
    <property type="protein sequence ID" value="QAB14316.1"/>
    <property type="molecule type" value="Genomic_DNA"/>
</dbReference>
<dbReference type="Proteomes" id="UP000285478">
    <property type="component" value="Chromosome"/>
</dbReference>
<evidence type="ECO:0000313" key="1">
    <source>
        <dbReference type="EMBL" id="QAB14316.1"/>
    </source>
</evidence>
<reference evidence="1 2" key="1">
    <citation type="journal article" date="2018" name="Environ. Microbiol.">
        <title>Genomes of ubiquitous marine and hypersaline Hydrogenovibrio, Thiomicrorhabdus and Thiomicrospira spp. encode a diversity of mechanisms to sustain chemolithoautotrophy in heterogeneous environments.</title>
        <authorList>
            <person name="Scott K.M."/>
            <person name="Williams J."/>
            <person name="Porter C.M.B."/>
            <person name="Russel S."/>
            <person name="Harmer T.L."/>
            <person name="Paul J.H."/>
            <person name="Antonen K.M."/>
            <person name="Bridges M.K."/>
            <person name="Camper G.J."/>
            <person name="Campla C.K."/>
            <person name="Casella L.G."/>
            <person name="Chase E."/>
            <person name="Conrad J.W."/>
            <person name="Cruz M.C."/>
            <person name="Dunlap D.S."/>
            <person name="Duran L."/>
            <person name="Fahsbender E.M."/>
            <person name="Goldsmith D.B."/>
            <person name="Keeley R.F."/>
            <person name="Kondoff M.R."/>
            <person name="Kussy B.I."/>
            <person name="Lane M.K."/>
            <person name="Lawler S."/>
            <person name="Leigh B.A."/>
            <person name="Lewis C."/>
            <person name="Lostal L.M."/>
            <person name="Marking D."/>
            <person name="Mancera P.A."/>
            <person name="McClenthan E.C."/>
            <person name="McIntyre E.A."/>
            <person name="Mine J.A."/>
            <person name="Modi S."/>
            <person name="Moore B.D."/>
            <person name="Morgan W.A."/>
            <person name="Nelson K.M."/>
            <person name="Nguyen K.N."/>
            <person name="Ogburn N."/>
            <person name="Parrino D.G."/>
            <person name="Pedapudi A.D."/>
            <person name="Pelham R.P."/>
            <person name="Preece A.M."/>
            <person name="Rampersad E.A."/>
            <person name="Richardson J.C."/>
            <person name="Rodgers C.M."/>
            <person name="Schaffer B.L."/>
            <person name="Sheridan N.E."/>
            <person name="Solone M.R."/>
            <person name="Staley Z.R."/>
            <person name="Tabuchi M."/>
            <person name="Waide R.J."/>
            <person name="Wanjugi P.W."/>
            <person name="Young S."/>
            <person name="Clum A."/>
            <person name="Daum C."/>
            <person name="Huntemann M."/>
            <person name="Ivanova N."/>
            <person name="Kyrpides N."/>
            <person name="Mikhailova N."/>
            <person name="Palaniappan K."/>
            <person name="Pillay M."/>
            <person name="Reddy T.B.K."/>
            <person name="Shapiro N."/>
            <person name="Stamatis D."/>
            <person name="Varghese N."/>
            <person name="Woyke T."/>
            <person name="Boden R."/>
            <person name="Freyermuth S.K."/>
            <person name="Kerfeld C.A."/>
        </authorList>
    </citation>
    <scope>NUCLEOTIDE SEQUENCE [LARGE SCALE GENOMIC DNA]</scope>
    <source>
        <strain evidence="1 2">JR-2</strain>
    </source>
</reference>
<sequence>MNTKIQYFKDFWDDFMHSSNSIERELIHSINYSPRVLVKEFIEEIDRNSLSNQKNKRFFIDSFNAFAEIDVQAVKNLSPIITLIQRQFSNKQNYGYLIHLLNLLVADLSDFKLARDSIKELAKILTDEQYALDKERVKNLTKLIINELIYKGYSSTGIQKIIHSIFKGYRVLDAGALITDFPHGFELPDTDTNSHKYKEYCKDVTTYIDNLTDKQRILVIEKYFDIESEKRKFIFQIKGFKGEGINFSLGDVQFYDPFRVNLIKSLSLDSRDDETFGAKEEQYFDNHYYCNAAVSVDFIDYEFAKVKAIEKLEQVIDLLTSRYSSYKVPVSINTEEYYIIDDEGNDIGSGFSNFEFQEWSDSIELNNKHEHIELSQYLLNNLSNKELLVIDKKIIKSMHWNRKAIESKGLNEKLLWHWVALENVFELKGESSTVDSILNIVPKLMAKRQLYRFAWMHFYKFEESCYKRNVDIPRKLKSDIGFNRQKGTKIFLGDFIKRIDELKECIEPGTLLDDQMTWLSKIFQSKSECLELLEDLEKIAYEKLLYVYRARNKVVHNAYVETSAVTSFYTRFIGITTTSVINTFLKTRKEQQIHTLSEAVFNINYEYDKLKLDLKKKGTGILLKK</sequence>
<protein>
    <submittedName>
        <fullName evidence="1">Uncharacterized protein</fullName>
    </submittedName>
</protein>